<comment type="similarity">
    <text evidence="1">Belongs to the peptidase S12 family.</text>
</comment>
<comment type="caution">
    <text evidence="3">The sequence shown here is derived from an EMBL/GenBank/DDBJ whole genome shotgun (WGS) entry which is preliminary data.</text>
</comment>
<dbReference type="InterPro" id="IPR050491">
    <property type="entry name" value="AmpC-like"/>
</dbReference>
<protein>
    <recommendedName>
        <fullName evidence="2">Beta-lactamase-related domain-containing protein</fullName>
    </recommendedName>
</protein>
<name>A0AAE8MX56_9PEZI</name>
<gene>
    <name evidence="3" type="ORF">DNG_04979</name>
</gene>
<accession>A0AAE8MX56</accession>
<dbReference type="EMBL" id="ONZQ02000006">
    <property type="protein sequence ID" value="SPO02306.1"/>
    <property type="molecule type" value="Genomic_DNA"/>
</dbReference>
<evidence type="ECO:0000259" key="2">
    <source>
        <dbReference type="Pfam" id="PF00144"/>
    </source>
</evidence>
<proteinExistence type="inferred from homology"/>
<dbReference type="PANTHER" id="PTHR46825:SF14">
    <property type="entry name" value="BETA-LACTAMASE-RELATED DOMAIN-CONTAINING PROTEIN"/>
    <property type="match status" value="1"/>
</dbReference>
<reference evidence="3" key="1">
    <citation type="submission" date="2018-03" db="EMBL/GenBank/DDBJ databases">
        <authorList>
            <person name="Guldener U."/>
        </authorList>
    </citation>
    <scope>NUCLEOTIDE SEQUENCE</scope>
</reference>
<evidence type="ECO:0000313" key="3">
    <source>
        <dbReference type="EMBL" id="SPO02306.1"/>
    </source>
</evidence>
<organism evidence="3 4">
    <name type="scientific">Cephalotrichum gorgonifer</name>
    <dbReference type="NCBI Taxonomy" id="2041049"/>
    <lineage>
        <taxon>Eukaryota</taxon>
        <taxon>Fungi</taxon>
        <taxon>Dikarya</taxon>
        <taxon>Ascomycota</taxon>
        <taxon>Pezizomycotina</taxon>
        <taxon>Sordariomycetes</taxon>
        <taxon>Hypocreomycetidae</taxon>
        <taxon>Microascales</taxon>
        <taxon>Microascaceae</taxon>
        <taxon>Cephalotrichum</taxon>
    </lineage>
</organism>
<keyword evidence="4" id="KW-1185">Reference proteome</keyword>
<dbReference type="Proteomes" id="UP001187682">
    <property type="component" value="Unassembled WGS sequence"/>
</dbReference>
<dbReference type="Pfam" id="PF00144">
    <property type="entry name" value="Beta-lactamase"/>
    <property type="match status" value="1"/>
</dbReference>
<dbReference type="PANTHER" id="PTHR46825">
    <property type="entry name" value="D-ALANYL-D-ALANINE-CARBOXYPEPTIDASE/ENDOPEPTIDASE AMPH"/>
    <property type="match status" value="1"/>
</dbReference>
<dbReference type="Gene3D" id="2.40.128.600">
    <property type="match status" value="1"/>
</dbReference>
<evidence type="ECO:0000313" key="4">
    <source>
        <dbReference type="Proteomes" id="UP001187682"/>
    </source>
</evidence>
<dbReference type="SUPFAM" id="SSF56601">
    <property type="entry name" value="beta-lactamase/transpeptidase-like"/>
    <property type="match status" value="1"/>
</dbReference>
<evidence type="ECO:0000256" key="1">
    <source>
        <dbReference type="ARBA" id="ARBA00038215"/>
    </source>
</evidence>
<dbReference type="InterPro" id="IPR012338">
    <property type="entry name" value="Beta-lactam/transpept-like"/>
</dbReference>
<dbReference type="AlphaFoldDB" id="A0AAE8MX56"/>
<feature type="domain" description="Beta-lactamase-related" evidence="2">
    <location>
        <begin position="10"/>
        <end position="358"/>
    </location>
</feature>
<dbReference type="Gene3D" id="3.40.710.10">
    <property type="entry name" value="DD-peptidase/beta-lactamase superfamily"/>
    <property type="match status" value="1"/>
</dbReference>
<sequence length="529" mass="58617">MAAIVNQICDISGVPSASIGVLHQDEILLTESFGYLDLDKTRQPTANTSYGIGSLTKSFVAASLGKLFDEQSDVTWSSLLEEVIPEYNPKDDRLRGLVSIKDFLSHRTGLNGDMSIASQGDLEFLLPRAELIPSVGSLDTIAPIRHQSLYNNWGYSVAGAVVEKLSGKPFHEYLQEAVLGPLALENTTINPNVNEESDFADAHAALSDGTVFRLPRRLVFKDSIFESAGGLYSTVNDLLSYAKAVLGAERDPESSPLKNVRTLLSNQAPLDSPSRDYRFYGMGWIRTQLPGVVGLQGDNACLFDVHELPVLGLDSLPMMAYYHQGAAFGYYSALFLFPKTRSAVVVLTNSIPLNDAADWIAQAYVSALFGFSDSVEYVGLAEESRRRKLANVASMMAGFDKTREEKHPGRMRPPEAYTGGYYNDVGNFLIEIRKHPSKNDTLELAFQGKDSQVYELRHLHHDTFEWGLEYDESARRARFTIWDPPYFQVDFGVDGTGPASSFRWAKDGEPNSPLTNNVERHSESLIWVT</sequence>
<dbReference type="InterPro" id="IPR001466">
    <property type="entry name" value="Beta-lactam-related"/>
</dbReference>